<protein>
    <submittedName>
        <fullName evidence="1">Uncharacterized protein</fullName>
    </submittedName>
</protein>
<dbReference type="EMBL" id="FONX01000009">
    <property type="protein sequence ID" value="SFF00584.1"/>
    <property type="molecule type" value="Genomic_DNA"/>
</dbReference>
<accession>A0A1I2F567</accession>
<keyword evidence="2" id="KW-1185">Reference proteome</keyword>
<dbReference type="Proteomes" id="UP000199119">
    <property type="component" value="Unassembled WGS sequence"/>
</dbReference>
<dbReference type="OrthoDB" id="9815357at2"/>
<dbReference type="STRING" id="1177982.SAMN04489711_109161"/>
<dbReference type="AlphaFoldDB" id="A0A1I2F567"/>
<evidence type="ECO:0000313" key="1">
    <source>
        <dbReference type="EMBL" id="SFF00584.1"/>
    </source>
</evidence>
<evidence type="ECO:0000313" key="2">
    <source>
        <dbReference type="Proteomes" id="UP000199119"/>
    </source>
</evidence>
<reference evidence="2" key="1">
    <citation type="submission" date="2016-10" db="EMBL/GenBank/DDBJ databases">
        <authorList>
            <person name="Varghese N."/>
            <person name="Submissions S."/>
        </authorList>
    </citation>
    <scope>NUCLEOTIDE SEQUENCE [LARGE SCALE GENOMIC DNA]</scope>
    <source>
        <strain evidence="2">DSM 27981</strain>
    </source>
</reference>
<organism evidence="1 2">
    <name type="scientific">Paracidovorax wautersii</name>
    <dbReference type="NCBI Taxonomy" id="1177982"/>
    <lineage>
        <taxon>Bacteria</taxon>
        <taxon>Pseudomonadati</taxon>
        <taxon>Pseudomonadota</taxon>
        <taxon>Betaproteobacteria</taxon>
        <taxon>Burkholderiales</taxon>
        <taxon>Comamonadaceae</taxon>
        <taxon>Paracidovorax</taxon>
    </lineage>
</organism>
<dbReference type="RefSeq" id="WP_092940168.1">
    <property type="nucleotide sequence ID" value="NZ_FONX01000009.1"/>
</dbReference>
<gene>
    <name evidence="1" type="ORF">SAMN04489711_109161</name>
</gene>
<proteinExistence type="predicted"/>
<sequence length="95" mass="10486">MNQRLQICQEVEAAGEAGLKGITANPRFRSISQRAKAVILQDAVDEGLIEGFRILQAHHYFRLTEAGRFYLQTAMTGPKAHSILDEIEAEMAGDA</sequence>
<name>A0A1I2F567_9BURK</name>